<dbReference type="SUPFAM" id="SSF57829">
    <property type="entry name" value="Zn-binding ribosomal proteins"/>
    <property type="match status" value="1"/>
</dbReference>
<organism evidence="7 8">
    <name type="scientific">Fundicoccus culcitae</name>
    <dbReference type="NCBI Taxonomy" id="2969821"/>
    <lineage>
        <taxon>Bacteria</taxon>
        <taxon>Bacillati</taxon>
        <taxon>Bacillota</taxon>
        <taxon>Bacilli</taxon>
        <taxon>Lactobacillales</taxon>
        <taxon>Aerococcaceae</taxon>
        <taxon>Fundicoccus</taxon>
    </lineage>
</organism>
<dbReference type="HAMAP" id="MF_00340">
    <property type="entry name" value="Ribosomal_bL32"/>
    <property type="match status" value="1"/>
</dbReference>
<sequence>MAVPKRKTSKAKKRARRTHDKLGVKGVSYDSLLGTFKRSHFIDPNGEYKGRKVLEKN</sequence>
<dbReference type="GO" id="GO:0005840">
    <property type="term" value="C:ribosome"/>
    <property type="evidence" value="ECO:0007669"/>
    <property type="project" value="UniProtKB-KW"/>
</dbReference>
<dbReference type="InterPro" id="IPR011332">
    <property type="entry name" value="Ribosomal_zn-bd"/>
</dbReference>
<accession>A0ABY5P8C9</accession>
<gene>
    <name evidence="5 7" type="primary">rpmF</name>
    <name evidence="7" type="ORF">NRE15_04570</name>
</gene>
<evidence type="ECO:0000256" key="2">
    <source>
        <dbReference type="ARBA" id="ARBA00022980"/>
    </source>
</evidence>
<comment type="similarity">
    <text evidence="1 5">Belongs to the bacterial ribosomal protein bL32 family.</text>
</comment>
<evidence type="ECO:0000256" key="3">
    <source>
        <dbReference type="ARBA" id="ARBA00023274"/>
    </source>
</evidence>
<dbReference type="InterPro" id="IPR044957">
    <property type="entry name" value="Ribosomal_bL32_bact"/>
</dbReference>
<protein>
    <recommendedName>
        <fullName evidence="4 5">Large ribosomal subunit protein bL32</fullName>
    </recommendedName>
</protein>
<dbReference type="RefSeq" id="WP_313794417.1">
    <property type="nucleotide sequence ID" value="NZ_CP102453.1"/>
</dbReference>
<proteinExistence type="inferred from homology"/>
<dbReference type="EMBL" id="CP102453">
    <property type="protein sequence ID" value="UUX34924.1"/>
    <property type="molecule type" value="Genomic_DNA"/>
</dbReference>
<keyword evidence="3 5" id="KW-0687">Ribonucleoprotein</keyword>
<dbReference type="Pfam" id="PF01783">
    <property type="entry name" value="Ribosomal_L32p"/>
    <property type="match status" value="1"/>
</dbReference>
<evidence type="ECO:0000256" key="5">
    <source>
        <dbReference type="HAMAP-Rule" id="MF_00340"/>
    </source>
</evidence>
<evidence type="ECO:0000313" key="8">
    <source>
        <dbReference type="Proteomes" id="UP001315967"/>
    </source>
</evidence>
<dbReference type="Gene3D" id="1.20.5.640">
    <property type="entry name" value="Single helix bin"/>
    <property type="match status" value="1"/>
</dbReference>
<reference evidence="7 8" key="1">
    <citation type="submission" date="2022-08" db="EMBL/GenBank/DDBJ databases">
        <title>Aerococcaceae sp. nov isolated from spoiled eye mask.</title>
        <authorList>
            <person name="Zhou G."/>
            <person name="Xie X.-B."/>
            <person name="Shi Q.-S."/>
            <person name="Wang Y.-S."/>
            <person name="Wen X."/>
            <person name="Peng H."/>
            <person name="Yang X.-J."/>
            <person name="Tao H.-B."/>
            <person name="Huang X.-M."/>
        </authorList>
    </citation>
    <scope>NUCLEOTIDE SEQUENCE [LARGE SCALE GENOMIC DNA]</scope>
    <source>
        <strain evidence="8">DM20194951</strain>
    </source>
</reference>
<evidence type="ECO:0000256" key="1">
    <source>
        <dbReference type="ARBA" id="ARBA00008560"/>
    </source>
</evidence>
<evidence type="ECO:0000313" key="7">
    <source>
        <dbReference type="EMBL" id="UUX34924.1"/>
    </source>
</evidence>
<evidence type="ECO:0000256" key="6">
    <source>
        <dbReference type="SAM" id="MobiDB-lite"/>
    </source>
</evidence>
<evidence type="ECO:0000256" key="4">
    <source>
        <dbReference type="ARBA" id="ARBA00035178"/>
    </source>
</evidence>
<feature type="region of interest" description="Disordered" evidence="6">
    <location>
        <begin position="1"/>
        <end position="22"/>
    </location>
</feature>
<keyword evidence="2 5" id="KW-0689">Ribosomal protein</keyword>
<keyword evidence="8" id="KW-1185">Reference proteome</keyword>
<dbReference type="InterPro" id="IPR002677">
    <property type="entry name" value="Ribosomal_bL32"/>
</dbReference>
<dbReference type="Proteomes" id="UP001315967">
    <property type="component" value="Chromosome"/>
</dbReference>
<name>A0ABY5P8C9_9LACT</name>
<feature type="compositionally biased region" description="Basic residues" evidence="6">
    <location>
        <begin position="1"/>
        <end position="19"/>
    </location>
</feature>
<dbReference type="PANTHER" id="PTHR35534:SF1">
    <property type="entry name" value="LARGE RIBOSOMAL SUBUNIT PROTEIN BL32"/>
    <property type="match status" value="1"/>
</dbReference>
<dbReference type="PANTHER" id="PTHR35534">
    <property type="entry name" value="50S RIBOSOMAL PROTEIN L32"/>
    <property type="match status" value="1"/>
</dbReference>
<dbReference type="NCBIfam" id="TIGR01031">
    <property type="entry name" value="rpmF_bact"/>
    <property type="match status" value="1"/>
</dbReference>